<dbReference type="PROSITE" id="PS51387">
    <property type="entry name" value="FAD_PCMH"/>
    <property type="match status" value="1"/>
</dbReference>
<accession>A0A657LX96</accession>
<dbReference type="PANTHER" id="PTHR11748:SF103">
    <property type="entry name" value="GLYCOLATE OXIDASE SUBUNIT GLCE"/>
    <property type="match status" value="1"/>
</dbReference>
<evidence type="ECO:0000259" key="3">
    <source>
        <dbReference type="PROSITE" id="PS51387"/>
    </source>
</evidence>
<keyword evidence="1" id="KW-0285">Flavoprotein</keyword>
<keyword evidence="2" id="KW-0274">FAD</keyword>
<dbReference type="Pfam" id="PF01565">
    <property type="entry name" value="FAD_binding_4"/>
    <property type="match status" value="1"/>
</dbReference>
<dbReference type="InterPro" id="IPR016169">
    <property type="entry name" value="FAD-bd_PCMH_sub2"/>
</dbReference>
<gene>
    <name evidence="4" type="ORF">AX760_10475</name>
</gene>
<feature type="domain" description="FAD-binding PCMH-type" evidence="3">
    <location>
        <begin position="1"/>
        <end position="181"/>
    </location>
</feature>
<evidence type="ECO:0000313" key="5">
    <source>
        <dbReference type="Proteomes" id="UP000182661"/>
    </source>
</evidence>
<reference evidence="4 5" key="1">
    <citation type="submission" date="2016-02" db="EMBL/GenBank/DDBJ databases">
        <title>Genome sequencing of a beta-galactosidase producing bacteria Rhizobium sp. 59.</title>
        <authorList>
            <person name="Wang D."/>
            <person name="Kot W."/>
            <person name="Qin Y."/>
            <person name="Hansen L."/>
            <person name="Naqvi K."/>
            <person name="Rensing C."/>
        </authorList>
    </citation>
    <scope>NUCLEOTIDE SEQUENCE [LARGE SCALE GENOMIC DNA]</scope>
    <source>
        <strain evidence="4 5">59</strain>
    </source>
</reference>
<dbReference type="SUPFAM" id="SSF55103">
    <property type="entry name" value="FAD-linked oxidases, C-terminal domain"/>
    <property type="match status" value="1"/>
</dbReference>
<organism evidence="4 5">
    <name type="scientific">Pararhizobium antarcticum</name>
    <dbReference type="NCBI Taxonomy" id="1798805"/>
    <lineage>
        <taxon>Bacteria</taxon>
        <taxon>Pseudomonadati</taxon>
        <taxon>Pseudomonadota</taxon>
        <taxon>Alphaproteobacteria</taxon>
        <taxon>Hyphomicrobiales</taxon>
        <taxon>Rhizobiaceae</taxon>
        <taxon>Rhizobium/Agrobacterium group</taxon>
        <taxon>Pararhizobium</taxon>
    </lineage>
</organism>
<proteinExistence type="predicted"/>
<dbReference type="Proteomes" id="UP000182661">
    <property type="component" value="Unassembled WGS sequence"/>
</dbReference>
<evidence type="ECO:0000256" key="1">
    <source>
        <dbReference type="ARBA" id="ARBA00022630"/>
    </source>
</evidence>
<evidence type="ECO:0000256" key="2">
    <source>
        <dbReference type="ARBA" id="ARBA00022827"/>
    </source>
</evidence>
<dbReference type="AlphaFoldDB" id="A0A657LX96"/>
<evidence type="ECO:0000313" key="4">
    <source>
        <dbReference type="EMBL" id="OJG00582.1"/>
    </source>
</evidence>
<comment type="caution">
    <text evidence="4">The sequence shown here is derived from an EMBL/GenBank/DDBJ whole genome shotgun (WGS) entry which is preliminary data.</text>
</comment>
<dbReference type="SUPFAM" id="SSF56176">
    <property type="entry name" value="FAD-binding/transporter-associated domain-like"/>
    <property type="match status" value="1"/>
</dbReference>
<dbReference type="EMBL" id="LSRP01000024">
    <property type="protein sequence ID" value="OJG00582.1"/>
    <property type="molecule type" value="Genomic_DNA"/>
</dbReference>
<dbReference type="PANTHER" id="PTHR11748">
    <property type="entry name" value="D-LACTATE DEHYDROGENASE"/>
    <property type="match status" value="1"/>
</dbReference>
<dbReference type="GO" id="GO:0071949">
    <property type="term" value="F:FAD binding"/>
    <property type="evidence" value="ECO:0007669"/>
    <property type="project" value="InterPro"/>
</dbReference>
<dbReference type="OrthoDB" id="9811557at2"/>
<dbReference type="InterPro" id="IPR016164">
    <property type="entry name" value="FAD-linked_Oxase-like_C"/>
</dbReference>
<sequence>MSDLHEPVSEDAAARIIHTASIVPAPLVIRGGGTRSLVPNDEQHDVLSSARLSGIVSYNPAEMTMTAKSGTPLADILAVLSEKRQMLSFEPSDLRPVLGTTGTPTIGGVFATNASGPRRFIAGAARDNLLGVRFVNGSGEIVKAGGRVMKNVTGLDLAKVLAGSRGSLAFLTEVTFRLLPVPETSATIVISGLDDAQATAAMATALSMSVEVSGAAHLPETVRGHFIDGALPAQPATVLRLEGLSASVAVRSEKLQAAMAAFGLVSTLDPGMTDRLWGEIRDVRPYADQTERPLWRVSVAPTAGHQLVAALRLETGVDAFYDWQGGLVWLRMEADAEAGLLRHFVKAVGGGHATLIRAPAAMLAATPILQPEPDAVAALSARIKAKFDPKGIFRSGQVG</sequence>
<keyword evidence="5" id="KW-1185">Reference proteome</keyword>
<protein>
    <submittedName>
        <fullName evidence="4">2-hydroxy-acid oxidase</fullName>
    </submittedName>
</protein>
<dbReference type="InterPro" id="IPR036318">
    <property type="entry name" value="FAD-bd_PCMH-like_sf"/>
</dbReference>
<dbReference type="Gene3D" id="3.30.465.10">
    <property type="match status" value="1"/>
</dbReference>
<dbReference type="InterPro" id="IPR016166">
    <property type="entry name" value="FAD-bd_PCMH"/>
</dbReference>
<dbReference type="RefSeq" id="WP_071831407.1">
    <property type="nucleotide sequence ID" value="NZ_LSRP01000024.1"/>
</dbReference>
<dbReference type="InterPro" id="IPR006094">
    <property type="entry name" value="Oxid_FAD_bind_N"/>
</dbReference>
<name>A0A657LX96_9HYPH</name>
<dbReference type="GO" id="GO:0003824">
    <property type="term" value="F:catalytic activity"/>
    <property type="evidence" value="ECO:0007669"/>
    <property type="project" value="InterPro"/>
</dbReference>